<dbReference type="CDD" id="cd00125">
    <property type="entry name" value="PLA2c"/>
    <property type="match status" value="1"/>
</dbReference>
<evidence type="ECO:0000256" key="9">
    <source>
        <dbReference type="PIRSR" id="PIRSR601211-3"/>
    </source>
</evidence>
<evidence type="ECO:0000256" key="8">
    <source>
        <dbReference type="PIRSR" id="PIRSR601211-2"/>
    </source>
</evidence>
<dbReference type="GO" id="GO:0047498">
    <property type="term" value="F:calcium-dependent phospholipase A2 activity"/>
    <property type="evidence" value="ECO:0007669"/>
    <property type="project" value="TreeGrafter"/>
</dbReference>
<dbReference type="GO" id="GO:0005543">
    <property type="term" value="F:phospholipid binding"/>
    <property type="evidence" value="ECO:0007669"/>
    <property type="project" value="TreeGrafter"/>
</dbReference>
<dbReference type="PRINTS" id="PR00389">
    <property type="entry name" value="PHPHLIPASEA2"/>
</dbReference>
<dbReference type="RefSeq" id="XP_019522279.1">
    <property type="nucleotide sequence ID" value="XM_019666734.1"/>
</dbReference>
<proteinExistence type="inferred from homology"/>
<feature type="binding site" evidence="8">
    <location>
        <position position="47"/>
    </location>
    <ligand>
        <name>Ca(2+)</name>
        <dbReference type="ChEBI" id="CHEBI:29108"/>
    </ligand>
</feature>
<dbReference type="RefSeq" id="XP_019522275.1">
    <property type="nucleotide sequence ID" value="XM_019666730.1"/>
</dbReference>
<keyword evidence="4 9" id="KW-1015">Disulfide bond</keyword>
<dbReference type="AlphaFoldDB" id="A0A8B7TEN0"/>
<dbReference type="GO" id="GO:0050482">
    <property type="term" value="P:arachidonate secretion"/>
    <property type="evidence" value="ECO:0007669"/>
    <property type="project" value="InterPro"/>
</dbReference>
<evidence type="ECO:0000313" key="21">
    <source>
        <dbReference type="RefSeq" id="XP_019522279.1"/>
    </source>
</evidence>
<keyword evidence="11" id="KW-0378">Hydrolase</keyword>
<keyword evidence="3 11" id="KW-0964">Secreted</keyword>
<comment type="catalytic activity">
    <reaction evidence="6">
        <text>1-hexadecanoyl-2-(9Z,12Z-octadecadienoyl)-sn-glycero-3-phosphoethanolamine + H2O = 1-hexadecanoyl-sn-glycero-3-phosphoethanolamine + (9Z,12Z)-octadecadienoate + H(+)</text>
        <dbReference type="Rhea" id="RHEA:40815"/>
        <dbReference type="ChEBI" id="CHEBI:15377"/>
        <dbReference type="ChEBI" id="CHEBI:15378"/>
        <dbReference type="ChEBI" id="CHEBI:30245"/>
        <dbReference type="ChEBI" id="CHEBI:73004"/>
        <dbReference type="ChEBI" id="CHEBI:73008"/>
    </reaction>
    <physiologicalReaction direction="left-to-right" evidence="6">
        <dbReference type="Rhea" id="RHEA:40816"/>
    </physiologicalReaction>
</comment>
<evidence type="ECO:0000313" key="15">
    <source>
        <dbReference type="RefSeq" id="XP_019522273.1"/>
    </source>
</evidence>
<comment type="subcellular location">
    <subcellularLocation>
        <location evidence="1 11">Secreted</location>
    </subcellularLocation>
</comment>
<dbReference type="InterPro" id="IPR033113">
    <property type="entry name" value="PLA2_histidine"/>
</dbReference>
<dbReference type="CTD" id="5322"/>
<dbReference type="SMART" id="SM00085">
    <property type="entry name" value="PA2c"/>
    <property type="match status" value="1"/>
</dbReference>
<comment type="catalytic activity">
    <reaction evidence="11">
        <text>a 1,2-diacyl-sn-glycero-3-phosphocholine + H2O = a 1-acyl-sn-glycero-3-phosphocholine + a fatty acid + H(+)</text>
        <dbReference type="Rhea" id="RHEA:15801"/>
        <dbReference type="ChEBI" id="CHEBI:15377"/>
        <dbReference type="ChEBI" id="CHEBI:15378"/>
        <dbReference type="ChEBI" id="CHEBI:28868"/>
        <dbReference type="ChEBI" id="CHEBI:57643"/>
        <dbReference type="ChEBI" id="CHEBI:58168"/>
        <dbReference type="EC" id="3.1.1.4"/>
    </reaction>
</comment>
<dbReference type="OrthoDB" id="5841574at2759"/>
<dbReference type="GeneID" id="109395577"/>
<feature type="binding site" evidence="8">
    <location>
        <position position="51"/>
    </location>
    <ligand>
        <name>Ca(2+)</name>
        <dbReference type="ChEBI" id="CHEBI:29108"/>
    </ligand>
</feature>
<organism evidence="13 20">
    <name type="scientific">Hipposideros armiger</name>
    <name type="common">Great Himalayan leaf-nosed bat</name>
    <dbReference type="NCBI Taxonomy" id="186990"/>
    <lineage>
        <taxon>Eukaryota</taxon>
        <taxon>Metazoa</taxon>
        <taxon>Chordata</taxon>
        <taxon>Craniata</taxon>
        <taxon>Vertebrata</taxon>
        <taxon>Euteleostomi</taxon>
        <taxon>Mammalia</taxon>
        <taxon>Eutheria</taxon>
        <taxon>Laurasiatheria</taxon>
        <taxon>Chiroptera</taxon>
        <taxon>Yinpterochiroptera</taxon>
        <taxon>Rhinolophoidea</taxon>
        <taxon>Hipposideridae</taxon>
        <taxon>Hipposideros</taxon>
    </lineage>
</organism>
<reference evidence="14 15" key="1">
    <citation type="submission" date="2025-04" db="UniProtKB">
        <authorList>
            <consortium name="RefSeq"/>
        </authorList>
    </citation>
    <scope>IDENTIFICATION</scope>
    <source>
        <tissue evidence="14 15">Muscle</tissue>
    </source>
</reference>
<dbReference type="GO" id="GO:0006644">
    <property type="term" value="P:phospholipid metabolic process"/>
    <property type="evidence" value="ECO:0007669"/>
    <property type="project" value="InterPro"/>
</dbReference>
<keyword evidence="8" id="KW-0479">Metal-binding</keyword>
<feature type="disulfide bond" evidence="9">
    <location>
        <begin position="63"/>
        <end position="117"/>
    </location>
</feature>
<evidence type="ECO:0000256" key="10">
    <source>
        <dbReference type="RuleBase" id="RU003654"/>
    </source>
</evidence>
<evidence type="ECO:0000256" key="6">
    <source>
        <dbReference type="ARBA" id="ARBA00049039"/>
    </source>
</evidence>
<dbReference type="KEGG" id="hai:109395577"/>
<evidence type="ECO:0000313" key="14">
    <source>
        <dbReference type="RefSeq" id="XP_019522272.1"/>
    </source>
</evidence>
<dbReference type="GO" id="GO:0042130">
    <property type="term" value="P:negative regulation of T cell proliferation"/>
    <property type="evidence" value="ECO:0007669"/>
    <property type="project" value="TreeGrafter"/>
</dbReference>
<keyword evidence="13" id="KW-1185">Reference proteome</keyword>
<dbReference type="Gene3D" id="1.20.90.10">
    <property type="entry name" value="Phospholipase A2 domain"/>
    <property type="match status" value="1"/>
</dbReference>
<evidence type="ECO:0000256" key="1">
    <source>
        <dbReference type="ARBA" id="ARBA00004613"/>
    </source>
</evidence>
<dbReference type="RefSeq" id="XP_019522273.1">
    <property type="nucleotide sequence ID" value="XM_019666728.1"/>
</dbReference>
<comment type="similarity">
    <text evidence="2 10">Belongs to the phospholipase A2 family.</text>
</comment>
<feature type="disulfide bond" evidence="9">
    <location>
        <begin position="48"/>
        <end position="64"/>
    </location>
</feature>
<dbReference type="EC" id="3.1.1.4" evidence="11"/>
<evidence type="ECO:0000313" key="23">
    <source>
        <dbReference type="RefSeq" id="XP_019522282.1"/>
    </source>
</evidence>
<feature type="signal peptide" evidence="11">
    <location>
        <begin position="1"/>
        <end position="20"/>
    </location>
</feature>
<dbReference type="RefSeq" id="XP_019522281.1">
    <property type="nucleotide sequence ID" value="XM_019666736.1"/>
</dbReference>
<feature type="domain" description="Phospholipase A2-like central" evidence="12">
    <location>
        <begin position="21"/>
        <end position="138"/>
    </location>
</feature>
<dbReference type="SUPFAM" id="SSF48619">
    <property type="entry name" value="Phospholipase A2, PLA2"/>
    <property type="match status" value="1"/>
</dbReference>
<evidence type="ECO:0000313" key="19">
    <source>
        <dbReference type="RefSeq" id="XP_019522277.1"/>
    </source>
</evidence>
<dbReference type="RefSeq" id="XP_019522276.1">
    <property type="nucleotide sequence ID" value="XM_019666731.1"/>
</dbReference>
<dbReference type="RefSeq" id="XP_019522278.1">
    <property type="nucleotide sequence ID" value="XM_019666733.1"/>
</dbReference>
<feature type="chain" id="PRO_5044519671" description="Phospholipase A2" evidence="11">
    <location>
        <begin position="21"/>
        <end position="138"/>
    </location>
</feature>
<dbReference type="GO" id="GO:0005576">
    <property type="term" value="C:extracellular region"/>
    <property type="evidence" value="ECO:0007669"/>
    <property type="project" value="UniProtKB-SubCell"/>
</dbReference>
<dbReference type="GO" id="GO:0005509">
    <property type="term" value="F:calcium ion binding"/>
    <property type="evidence" value="ECO:0007669"/>
    <property type="project" value="InterPro"/>
</dbReference>
<dbReference type="RefSeq" id="XP_019522277.1">
    <property type="nucleotide sequence ID" value="XM_019666732.1"/>
</dbReference>
<feature type="disulfide bond" evidence="9">
    <location>
        <begin position="70"/>
        <end position="110"/>
    </location>
</feature>
<evidence type="ECO:0000256" key="7">
    <source>
        <dbReference type="PIRSR" id="PIRSR601211-1"/>
    </source>
</evidence>
<protein>
    <recommendedName>
        <fullName evidence="11">Phospholipase A2</fullName>
        <ecNumber evidence="11">3.1.1.4</ecNumber>
    </recommendedName>
</protein>
<feature type="active site" evidence="7">
    <location>
        <position position="111"/>
    </location>
</feature>
<feature type="active site" evidence="7">
    <location>
        <position position="67"/>
    </location>
</feature>
<name>A0A8B7TEN0_HIPAR</name>
<evidence type="ECO:0000313" key="13">
    <source>
        <dbReference type="Proteomes" id="UP000694851"/>
    </source>
</evidence>
<evidence type="ECO:0000256" key="5">
    <source>
        <dbReference type="ARBA" id="ARBA00048699"/>
    </source>
</evidence>
<dbReference type="RefSeq" id="XP_019522272.1">
    <property type="nucleotide sequence ID" value="XM_019666727.1"/>
</dbReference>
<comment type="cofactor">
    <cofactor evidence="8">
        <name>Ca(2+)</name>
        <dbReference type="ChEBI" id="CHEBI:29108"/>
    </cofactor>
    <text evidence="8">Binds 1 Ca(2+) ion per subunit.</text>
</comment>
<keyword evidence="8 11" id="KW-0106">Calcium</keyword>
<evidence type="ECO:0000256" key="3">
    <source>
        <dbReference type="ARBA" id="ARBA00022525"/>
    </source>
</evidence>
<dbReference type="Proteomes" id="UP000694851">
    <property type="component" value="Unplaced"/>
</dbReference>
<evidence type="ECO:0000313" key="16">
    <source>
        <dbReference type="RefSeq" id="XP_019522274.1"/>
    </source>
</evidence>
<dbReference type="InterPro" id="IPR036444">
    <property type="entry name" value="PLipase_A2_dom_sf"/>
</dbReference>
<feature type="disulfide bond" evidence="9">
    <location>
        <begin position="79"/>
        <end position="103"/>
    </location>
</feature>
<evidence type="ECO:0000259" key="12">
    <source>
        <dbReference type="SMART" id="SM00085"/>
    </source>
</evidence>
<dbReference type="FunFam" id="1.20.90.10:FF:000001">
    <property type="entry name" value="Basic phospholipase A2 homolog"/>
    <property type="match status" value="1"/>
</dbReference>
<dbReference type="InterPro" id="IPR016090">
    <property type="entry name" value="PLA2-like_dom"/>
</dbReference>
<dbReference type="RefSeq" id="XP_019522282.1">
    <property type="nucleotide sequence ID" value="XM_019666737.1"/>
</dbReference>
<gene>
    <name evidence="14 15 16 17 18 19 20 21 22 23" type="primary">PLA2G5</name>
</gene>
<accession>A0A8B7TEN0</accession>
<evidence type="ECO:0000256" key="4">
    <source>
        <dbReference type="ARBA" id="ARBA00023157"/>
    </source>
</evidence>
<feature type="binding site" evidence="8">
    <location>
        <position position="68"/>
    </location>
    <ligand>
        <name>Ca(2+)</name>
        <dbReference type="ChEBI" id="CHEBI:29108"/>
    </ligand>
</feature>
<feature type="disulfide bond" evidence="9">
    <location>
        <begin position="97"/>
        <end position="108"/>
    </location>
</feature>
<keyword evidence="11" id="KW-0732">Signal</keyword>
<evidence type="ECO:0000256" key="11">
    <source>
        <dbReference type="RuleBase" id="RU361236"/>
    </source>
</evidence>
<dbReference type="PROSITE" id="PS00118">
    <property type="entry name" value="PA2_HIS"/>
    <property type="match status" value="1"/>
</dbReference>
<dbReference type="InterPro" id="IPR001211">
    <property type="entry name" value="PLA2"/>
</dbReference>
<evidence type="ECO:0000313" key="22">
    <source>
        <dbReference type="RefSeq" id="XP_019522281.1"/>
    </source>
</evidence>
<keyword evidence="11" id="KW-0443">Lipid metabolism</keyword>
<evidence type="ECO:0000313" key="17">
    <source>
        <dbReference type="RefSeq" id="XP_019522275.1"/>
    </source>
</evidence>
<comment type="catalytic activity">
    <reaction evidence="5">
        <text>1-hexadecanoyl-2-(9Z-octadecenoyl)-sn-glycero-3-phosphocholine + H2O = 1-hexadecanoyl-sn-glycero-3-phosphocholine + (9Z)-octadecenoate + H(+)</text>
        <dbReference type="Rhea" id="RHEA:38779"/>
        <dbReference type="ChEBI" id="CHEBI:15377"/>
        <dbReference type="ChEBI" id="CHEBI:15378"/>
        <dbReference type="ChEBI" id="CHEBI:30823"/>
        <dbReference type="ChEBI" id="CHEBI:72998"/>
        <dbReference type="ChEBI" id="CHEBI:73001"/>
    </reaction>
    <physiologicalReaction direction="left-to-right" evidence="5">
        <dbReference type="Rhea" id="RHEA:38780"/>
    </physiologicalReaction>
</comment>
<feature type="binding site" evidence="8">
    <location>
        <position position="49"/>
    </location>
    <ligand>
        <name>Ca(2+)</name>
        <dbReference type="ChEBI" id="CHEBI:29108"/>
    </ligand>
</feature>
<dbReference type="Pfam" id="PF00068">
    <property type="entry name" value="Phospholip_A2_1"/>
    <property type="match status" value="1"/>
</dbReference>
<dbReference type="PANTHER" id="PTHR11716:SF10">
    <property type="entry name" value="PHOSPHOLIPASE A2 GROUP V"/>
    <property type="match status" value="1"/>
</dbReference>
<evidence type="ECO:0000313" key="20">
    <source>
        <dbReference type="RefSeq" id="XP_019522278.1"/>
    </source>
</evidence>
<evidence type="ECO:0000313" key="18">
    <source>
        <dbReference type="RefSeq" id="XP_019522276.1"/>
    </source>
</evidence>
<evidence type="ECO:0000256" key="2">
    <source>
        <dbReference type="ARBA" id="ARBA00007056"/>
    </source>
</evidence>
<sequence length="138" mass="15694">MKGLLTLAWFLACSVPAVPGSLLDLKSMIEKVTGKNALTDYSFYGCYCGWGGQGTPKDGTDWCCFVHDHCYGRLEEKGCRIRTQPYIYRFSRGLVICEPGSSCQVQLCTCDRKLAYCLKRNLRTYNPGYKYFPNMFCM</sequence>
<dbReference type="PANTHER" id="PTHR11716">
    <property type="entry name" value="PHOSPHOLIPASE A2 FAMILY MEMBER"/>
    <property type="match status" value="1"/>
</dbReference>
<dbReference type="RefSeq" id="XP_019522274.1">
    <property type="nucleotide sequence ID" value="XM_019666729.1"/>
</dbReference>
<dbReference type="GO" id="GO:0016042">
    <property type="term" value="P:lipid catabolic process"/>
    <property type="evidence" value="ECO:0007669"/>
    <property type="project" value="InterPro"/>
</dbReference>